<accession>A0A7S2Y8C2</accession>
<dbReference type="EMBL" id="HBHT01013347">
    <property type="protein sequence ID" value="CAD9958877.1"/>
    <property type="molecule type" value="Transcribed_RNA"/>
</dbReference>
<protein>
    <submittedName>
        <fullName evidence="1">Uncharacterized protein</fullName>
    </submittedName>
</protein>
<organism evidence="1">
    <name type="scientific">Entomoneis paludosa</name>
    <dbReference type="NCBI Taxonomy" id="265537"/>
    <lineage>
        <taxon>Eukaryota</taxon>
        <taxon>Sar</taxon>
        <taxon>Stramenopiles</taxon>
        <taxon>Ochrophyta</taxon>
        <taxon>Bacillariophyta</taxon>
        <taxon>Bacillariophyceae</taxon>
        <taxon>Bacillariophycidae</taxon>
        <taxon>Entomoneidaceae</taxon>
        <taxon>Entomoneis</taxon>
    </lineage>
</organism>
<name>A0A7S2Y8C2_9STRA</name>
<sequence length="108" mass="13256">MWEYYDKICAEKDKKQKKLYEKWLSTQEQWFTRWVREMIRIAKPGSPIILEQISQAYCDNDNDWDGVRQKFWKTFVADKQNGVDPHSLDMEPNKVDEDRYNVFMKKRK</sequence>
<dbReference type="AlphaFoldDB" id="A0A7S2Y8C2"/>
<reference evidence="1" key="1">
    <citation type="submission" date="2021-01" db="EMBL/GenBank/DDBJ databases">
        <authorList>
            <person name="Corre E."/>
            <person name="Pelletier E."/>
            <person name="Niang G."/>
            <person name="Scheremetjew M."/>
            <person name="Finn R."/>
            <person name="Kale V."/>
            <person name="Holt S."/>
            <person name="Cochrane G."/>
            <person name="Meng A."/>
            <person name="Brown T."/>
            <person name="Cohen L."/>
        </authorList>
    </citation>
    <scope>NUCLEOTIDE SEQUENCE</scope>
    <source>
        <strain evidence="1">CCMP125</strain>
    </source>
</reference>
<evidence type="ECO:0000313" key="1">
    <source>
        <dbReference type="EMBL" id="CAD9958877.1"/>
    </source>
</evidence>
<gene>
    <name evidence="1" type="ORF">APAL1065_LOCUS8931</name>
</gene>
<proteinExistence type="predicted"/>